<protein>
    <submittedName>
        <fullName evidence="2">Uncharacterized protein</fullName>
    </submittedName>
</protein>
<evidence type="ECO:0000256" key="1">
    <source>
        <dbReference type="SAM" id="MobiDB-lite"/>
    </source>
</evidence>
<accession>A0A6A0A6Z4</accession>
<dbReference type="AlphaFoldDB" id="A0A6A0A6Z4"/>
<dbReference type="Proteomes" id="UP000485058">
    <property type="component" value="Unassembled WGS sequence"/>
</dbReference>
<evidence type="ECO:0000313" key="2">
    <source>
        <dbReference type="EMBL" id="GFH28340.1"/>
    </source>
</evidence>
<feature type="compositionally biased region" description="Low complexity" evidence="1">
    <location>
        <begin position="256"/>
        <end position="265"/>
    </location>
</feature>
<proteinExistence type="predicted"/>
<feature type="region of interest" description="Disordered" evidence="1">
    <location>
        <begin position="222"/>
        <end position="288"/>
    </location>
</feature>
<comment type="caution">
    <text evidence="2">The sequence shown here is derived from an EMBL/GenBank/DDBJ whole genome shotgun (WGS) entry which is preliminary data.</text>
</comment>
<reference evidence="2 3" key="1">
    <citation type="submission" date="2020-02" db="EMBL/GenBank/DDBJ databases">
        <title>Draft genome sequence of Haematococcus lacustris strain NIES-144.</title>
        <authorList>
            <person name="Morimoto D."/>
            <person name="Nakagawa S."/>
            <person name="Yoshida T."/>
            <person name="Sawayama S."/>
        </authorList>
    </citation>
    <scope>NUCLEOTIDE SEQUENCE [LARGE SCALE GENOMIC DNA]</scope>
    <source>
        <strain evidence="2 3">NIES-144</strain>
    </source>
</reference>
<gene>
    <name evidence="2" type="ORF">HaLaN_26817</name>
</gene>
<evidence type="ECO:0000313" key="3">
    <source>
        <dbReference type="Proteomes" id="UP000485058"/>
    </source>
</evidence>
<name>A0A6A0A6Z4_HAELA</name>
<keyword evidence="3" id="KW-1185">Reference proteome</keyword>
<sequence>MAALHLQGEAATSKSPARITDFSRLSGSSFLHMWRARQPHMQRAVQQQRPCNCSSSNYIHVRNQGPVEGPSPSTGSTPLLLIDIGPETEKVPEPGTGRRRQMPFSECGISATPQSLPVNSCICISSSNVQHWSSAEERALQHLLRGGHSQVGPHPDVLAEIATGLDWKAASHHAYLEIASPALHCRCPVLCHLCLSLPCSLSIGEILASDAPWLPQQSQSMLEAARSSAHNNGLHQQLSHAAATHSAAPLQDDSSDWQSDQSGGWRARAAQANAHFDSEESNTLGLTQVTPARGGTFQWL</sequence>
<organism evidence="2 3">
    <name type="scientific">Haematococcus lacustris</name>
    <name type="common">Green alga</name>
    <name type="synonym">Haematococcus pluvialis</name>
    <dbReference type="NCBI Taxonomy" id="44745"/>
    <lineage>
        <taxon>Eukaryota</taxon>
        <taxon>Viridiplantae</taxon>
        <taxon>Chlorophyta</taxon>
        <taxon>core chlorophytes</taxon>
        <taxon>Chlorophyceae</taxon>
        <taxon>CS clade</taxon>
        <taxon>Chlamydomonadales</taxon>
        <taxon>Haematococcaceae</taxon>
        <taxon>Haematococcus</taxon>
    </lineage>
</organism>
<feature type="compositionally biased region" description="Polar residues" evidence="1">
    <location>
        <begin position="228"/>
        <end position="239"/>
    </location>
</feature>
<dbReference type="EMBL" id="BLLF01003837">
    <property type="protein sequence ID" value="GFH28340.1"/>
    <property type="molecule type" value="Genomic_DNA"/>
</dbReference>